<reference evidence="4 5" key="1">
    <citation type="journal article" date="2018" name="Nat. Ecol. Evol.">
        <title>Shark genomes provide insights into elasmobranch evolution and the origin of vertebrates.</title>
        <authorList>
            <person name="Hara Y"/>
            <person name="Yamaguchi K"/>
            <person name="Onimaru K"/>
            <person name="Kadota M"/>
            <person name="Koyanagi M"/>
            <person name="Keeley SD"/>
            <person name="Tatsumi K"/>
            <person name="Tanaka K"/>
            <person name="Motone F"/>
            <person name="Kageyama Y"/>
            <person name="Nozu R"/>
            <person name="Adachi N"/>
            <person name="Nishimura O"/>
            <person name="Nakagawa R"/>
            <person name="Tanegashima C"/>
            <person name="Kiyatake I"/>
            <person name="Matsumoto R"/>
            <person name="Murakumo K"/>
            <person name="Nishida K"/>
            <person name="Terakita A"/>
            <person name="Kuratani S"/>
            <person name="Sato K"/>
            <person name="Hyodo S Kuraku.S."/>
        </authorList>
    </citation>
    <scope>NUCLEOTIDE SEQUENCE [LARGE SCALE GENOMIC DNA]</scope>
</reference>
<name>A0A401NGU6_SCYTO</name>
<dbReference type="InterPro" id="IPR001304">
    <property type="entry name" value="C-type_lectin-like"/>
</dbReference>
<keyword evidence="2" id="KW-0472">Membrane</keyword>
<evidence type="ECO:0000313" key="4">
    <source>
        <dbReference type="EMBL" id="GCB60162.1"/>
    </source>
</evidence>
<feature type="transmembrane region" description="Helical" evidence="2">
    <location>
        <begin position="49"/>
        <end position="71"/>
    </location>
</feature>
<dbReference type="SMART" id="SM00034">
    <property type="entry name" value="CLECT"/>
    <property type="match status" value="1"/>
</dbReference>
<dbReference type="Proteomes" id="UP000288216">
    <property type="component" value="Unassembled WGS sequence"/>
</dbReference>
<organism evidence="4 5">
    <name type="scientific">Scyliorhinus torazame</name>
    <name type="common">Cloudy catshark</name>
    <name type="synonym">Catulus torazame</name>
    <dbReference type="NCBI Taxonomy" id="75743"/>
    <lineage>
        <taxon>Eukaryota</taxon>
        <taxon>Metazoa</taxon>
        <taxon>Chordata</taxon>
        <taxon>Craniata</taxon>
        <taxon>Vertebrata</taxon>
        <taxon>Chondrichthyes</taxon>
        <taxon>Elasmobranchii</taxon>
        <taxon>Galeomorphii</taxon>
        <taxon>Galeoidea</taxon>
        <taxon>Carcharhiniformes</taxon>
        <taxon>Scyliorhinidae</taxon>
        <taxon>Scyliorhinus</taxon>
    </lineage>
</organism>
<dbReference type="InterPro" id="IPR018378">
    <property type="entry name" value="C-type_lectin_CS"/>
</dbReference>
<dbReference type="PROSITE" id="PS50041">
    <property type="entry name" value="C_TYPE_LECTIN_2"/>
    <property type="match status" value="1"/>
</dbReference>
<evidence type="ECO:0000313" key="5">
    <source>
        <dbReference type="Proteomes" id="UP000288216"/>
    </source>
</evidence>
<evidence type="ECO:0000256" key="1">
    <source>
        <dbReference type="ARBA" id="ARBA00023157"/>
    </source>
</evidence>
<evidence type="ECO:0000256" key="2">
    <source>
        <dbReference type="SAM" id="Phobius"/>
    </source>
</evidence>
<dbReference type="SUPFAM" id="SSF56436">
    <property type="entry name" value="C-type lectin-like"/>
    <property type="match status" value="1"/>
</dbReference>
<dbReference type="InterPro" id="IPR016186">
    <property type="entry name" value="C-type_lectin-like/link_sf"/>
</dbReference>
<keyword evidence="5" id="KW-1185">Reference proteome</keyword>
<dbReference type="AlphaFoldDB" id="A0A401NGU6"/>
<dbReference type="OrthoDB" id="2142683at2759"/>
<keyword evidence="1" id="KW-1015">Disulfide bond</keyword>
<dbReference type="InterPro" id="IPR050111">
    <property type="entry name" value="C-type_lectin/snaclec_domain"/>
</dbReference>
<gene>
    <name evidence="4" type="ORF">scyTo_0014120</name>
</gene>
<accession>A0A401NGU6</accession>
<protein>
    <recommendedName>
        <fullName evidence="3">C-type lectin domain-containing protein</fullName>
    </recommendedName>
</protein>
<dbReference type="PANTHER" id="PTHR22803">
    <property type="entry name" value="MANNOSE, PHOSPHOLIPASE, LECTIN RECEPTOR RELATED"/>
    <property type="match status" value="1"/>
</dbReference>
<feature type="domain" description="C-type lectin" evidence="3">
    <location>
        <begin position="50"/>
        <end position="171"/>
    </location>
</feature>
<dbReference type="InterPro" id="IPR016187">
    <property type="entry name" value="CTDL_fold"/>
</dbReference>
<keyword evidence="2" id="KW-1133">Transmembrane helix</keyword>
<dbReference type="Pfam" id="PF00059">
    <property type="entry name" value="Lectin_C"/>
    <property type="match status" value="1"/>
</dbReference>
<comment type="caution">
    <text evidence="4">The sequence shown here is derived from an EMBL/GenBank/DDBJ whole genome shotgun (WGS) entry which is preliminary data.</text>
</comment>
<sequence length="172" mass="19486">MSHPSLYENVDLAEMTEQRGSKVVAAARDGAQSGVEPCRRRKTLLHISVFLSSCVFLSLVLLLIGLLHGTWQFAKQQCSMDHSHLLVINSTEEQNFITEEANNTMYWIGLRDTSGGNWTWVDDTICRSSSMFWTAGEPNNWNGNTEDCVHIEDEGRWNDNQCSANLSWICEK</sequence>
<dbReference type="EMBL" id="BFAA01007462">
    <property type="protein sequence ID" value="GCB60162.1"/>
    <property type="molecule type" value="Genomic_DNA"/>
</dbReference>
<dbReference type="Gene3D" id="3.10.100.10">
    <property type="entry name" value="Mannose-Binding Protein A, subunit A"/>
    <property type="match status" value="1"/>
</dbReference>
<keyword evidence="2" id="KW-0812">Transmembrane</keyword>
<proteinExistence type="predicted"/>
<dbReference type="STRING" id="75743.A0A401NGU6"/>
<dbReference type="PROSITE" id="PS00615">
    <property type="entry name" value="C_TYPE_LECTIN_1"/>
    <property type="match status" value="1"/>
</dbReference>
<evidence type="ECO:0000259" key="3">
    <source>
        <dbReference type="PROSITE" id="PS50041"/>
    </source>
</evidence>
<dbReference type="OMA" id="SHQWICE"/>